<evidence type="ECO:0000313" key="1">
    <source>
        <dbReference type="EMBL" id="JAH84570.1"/>
    </source>
</evidence>
<protein>
    <submittedName>
        <fullName evidence="1">Uncharacterized protein</fullName>
    </submittedName>
</protein>
<dbReference type="AlphaFoldDB" id="A0A0E9W4P7"/>
<reference evidence="1" key="1">
    <citation type="submission" date="2014-11" db="EMBL/GenBank/DDBJ databases">
        <authorList>
            <person name="Amaro Gonzalez C."/>
        </authorList>
    </citation>
    <scope>NUCLEOTIDE SEQUENCE</scope>
</reference>
<proteinExistence type="predicted"/>
<organism evidence="1">
    <name type="scientific">Anguilla anguilla</name>
    <name type="common">European freshwater eel</name>
    <name type="synonym">Muraena anguilla</name>
    <dbReference type="NCBI Taxonomy" id="7936"/>
    <lineage>
        <taxon>Eukaryota</taxon>
        <taxon>Metazoa</taxon>
        <taxon>Chordata</taxon>
        <taxon>Craniata</taxon>
        <taxon>Vertebrata</taxon>
        <taxon>Euteleostomi</taxon>
        <taxon>Actinopterygii</taxon>
        <taxon>Neopterygii</taxon>
        <taxon>Teleostei</taxon>
        <taxon>Anguilliformes</taxon>
        <taxon>Anguillidae</taxon>
        <taxon>Anguilla</taxon>
    </lineage>
</organism>
<name>A0A0E9W4P7_ANGAN</name>
<dbReference type="EMBL" id="GBXM01024007">
    <property type="protein sequence ID" value="JAH84570.1"/>
    <property type="molecule type" value="Transcribed_RNA"/>
</dbReference>
<accession>A0A0E9W4P7</accession>
<sequence length="35" mass="3743">MDSLMLLKLGQIVKALAADAAAVRLVSRVNSLMSR</sequence>
<reference evidence="1" key="2">
    <citation type="journal article" date="2015" name="Fish Shellfish Immunol.">
        <title>Early steps in the European eel (Anguilla anguilla)-Vibrio vulnificus interaction in the gills: Role of the RtxA13 toxin.</title>
        <authorList>
            <person name="Callol A."/>
            <person name="Pajuelo D."/>
            <person name="Ebbesson L."/>
            <person name="Teles M."/>
            <person name="MacKenzie S."/>
            <person name="Amaro C."/>
        </authorList>
    </citation>
    <scope>NUCLEOTIDE SEQUENCE</scope>
</reference>